<feature type="domain" description="PH" evidence="2">
    <location>
        <begin position="1035"/>
        <end position="1209"/>
    </location>
</feature>
<dbReference type="EMBL" id="JACYCC010000021">
    <property type="protein sequence ID" value="KAF8685515.1"/>
    <property type="molecule type" value="Genomic_DNA"/>
</dbReference>
<feature type="region of interest" description="Disordered" evidence="1">
    <location>
        <begin position="430"/>
        <end position="452"/>
    </location>
</feature>
<feature type="region of interest" description="Disordered" evidence="1">
    <location>
        <begin position="879"/>
        <end position="926"/>
    </location>
</feature>
<dbReference type="SMART" id="SM00233">
    <property type="entry name" value="PH"/>
    <property type="match status" value="2"/>
</dbReference>
<feature type="domain" description="PH" evidence="2">
    <location>
        <begin position="784"/>
        <end position="973"/>
    </location>
</feature>
<evidence type="ECO:0000313" key="4">
    <source>
        <dbReference type="Proteomes" id="UP000650582"/>
    </source>
</evidence>
<dbReference type="InterPro" id="IPR057379">
    <property type="entry name" value="PH_SPO71"/>
</dbReference>
<dbReference type="PANTHER" id="PTHR28076:SF1">
    <property type="entry name" value="PROSPORE MEMBRANE ADAPTER PROTEIN SPO71"/>
    <property type="match status" value="1"/>
</dbReference>
<reference evidence="3" key="1">
    <citation type="submission" date="2020-09" db="EMBL/GenBank/DDBJ databases">
        <title>Comparative genome analyses of four rice-infecting Rhizoctonia solani isolates reveal extensive enrichment of homogalacturonan modification genes.</title>
        <authorList>
            <person name="Lee D.-Y."/>
            <person name="Jeon J."/>
            <person name="Kim K.-T."/>
            <person name="Cheong K."/>
            <person name="Song H."/>
            <person name="Choi G."/>
            <person name="Ko J."/>
            <person name="Opiyo S.O."/>
            <person name="Zuo S."/>
            <person name="Madhav S."/>
            <person name="Lee Y.-H."/>
            <person name="Wang G.-L."/>
        </authorList>
    </citation>
    <scope>NUCLEOTIDE SEQUENCE</scope>
    <source>
        <strain evidence="3">AG1-IA YN-7</strain>
    </source>
</reference>
<name>A0A8H7LNY0_9AGAM</name>
<dbReference type="AlphaFoldDB" id="A0A8H7LNY0"/>
<organism evidence="3 4">
    <name type="scientific">Rhizoctonia solani</name>
    <dbReference type="NCBI Taxonomy" id="456999"/>
    <lineage>
        <taxon>Eukaryota</taxon>
        <taxon>Fungi</taxon>
        <taxon>Dikarya</taxon>
        <taxon>Basidiomycota</taxon>
        <taxon>Agaricomycotina</taxon>
        <taxon>Agaricomycetes</taxon>
        <taxon>Cantharellales</taxon>
        <taxon>Ceratobasidiaceae</taxon>
        <taxon>Rhizoctonia</taxon>
    </lineage>
</organism>
<feature type="compositionally biased region" description="Polar residues" evidence="1">
    <location>
        <begin position="1"/>
        <end position="10"/>
    </location>
</feature>
<evidence type="ECO:0000256" key="1">
    <source>
        <dbReference type="SAM" id="MobiDB-lite"/>
    </source>
</evidence>
<dbReference type="Pfam" id="PF23207">
    <property type="entry name" value="PH_SPO71"/>
    <property type="match status" value="1"/>
</dbReference>
<evidence type="ECO:0000259" key="2">
    <source>
        <dbReference type="SMART" id="SM00233"/>
    </source>
</evidence>
<accession>A0A8H7LNY0</accession>
<feature type="region of interest" description="Disordered" evidence="1">
    <location>
        <begin position="64"/>
        <end position="123"/>
    </location>
</feature>
<dbReference type="InterPro" id="IPR039486">
    <property type="entry name" value="Mug56/Spo71_PH"/>
</dbReference>
<dbReference type="GO" id="GO:1902657">
    <property type="term" value="P:protein localization to prospore membrane"/>
    <property type="evidence" value="ECO:0007669"/>
    <property type="project" value="InterPro"/>
</dbReference>
<dbReference type="InterPro" id="IPR040345">
    <property type="entry name" value="Mug56/Spo71"/>
</dbReference>
<dbReference type="InterPro" id="IPR001849">
    <property type="entry name" value="PH_domain"/>
</dbReference>
<protein>
    <submittedName>
        <fullName evidence="3">Pleckstrin homology domain</fullName>
    </submittedName>
</protein>
<dbReference type="Pfam" id="PF15404">
    <property type="entry name" value="PH_4"/>
    <property type="match status" value="1"/>
</dbReference>
<feature type="region of interest" description="Disordered" evidence="1">
    <location>
        <begin position="1"/>
        <end position="41"/>
    </location>
</feature>
<feature type="compositionally biased region" description="Polar residues" evidence="1">
    <location>
        <begin position="189"/>
        <end position="198"/>
    </location>
</feature>
<feature type="compositionally biased region" description="Basic and acidic residues" evidence="1">
    <location>
        <begin position="98"/>
        <end position="107"/>
    </location>
</feature>
<feature type="region of interest" description="Disordered" evidence="1">
    <location>
        <begin position="187"/>
        <end position="351"/>
    </location>
</feature>
<sequence length="1229" mass="137497">MPHVNISSVGVTEAPRQASVARDSPIGVYPSPATKDHFDDDHFRSRRRIFIGPMPENTAARLRAASSGDNSAANLTGEFTNEDFARDNMADDDTSSSESEHHEDHSESGSASDRCSGTASSRARKISRKRLLRAFVSRGGDRKHFSEHEIWKKWHAGGWSRVPLPADASARRWVGASFEVGMDVLGDMGSSTVSQPQNGRGDGMNHGSQSPVAHSPTGFHTGDGPVSPPPPSRTTTMETFMTARSRRSSNSDEEASVFDTRSKGKLKSSDCVFGETPSNTSKVSLSQSRLGEPSSQTSDATQRVDSPVSSSPLLRNSSKTRKPRPHSTIGIPNVLSGQPKPGPSNASESHLPALLSSPQIHSLESKENGLRSALRRNFGTLKGGSIKQRSVVFAESPKPLSDTALDPFSKLHRSTSLSAPSALPIIAQAPSENPASPAEVLGRESEPTDTTSAGAAVALQAQQTRIPEDGIVLRVQSHARTDRMLVRAAYNRSSGLPKPYDEAEARRHPDTQEMQWKEMLVVWRRSNDREDRVELYQDYATPGKERILGHKDLAFVVPLTEGVTSVSLYSHVDSTFCLTCPPTPVRTGTPSKRARFHRAPIGTNIFVCKVKSRTRALNWIWNLWRYLGGKLPDTIDIHCPALGTRVRVDIPDLDHGASDSWKRFTRSYLIEACGRSLRGLPDWDSMMESPALRGSRLELAWRKESKLDWVWQETDDEGKEIDWQVLFGLALRQPSLPSQLEIRLGLHAPTHVALSDGSSLGKTKLVPLRTPIYMLTCSFADEPPAVEGYLHRIKPKTLTRTNVYLTSHDGYLFTLRYADAEPPAPPVLVQQPLDDTGRQIVRQRELWRARCMILNADGYIDLRSILAVRRAVEPTPPTGTIDIGVARSTKRLPNDTHEHDDFDDGWVDQADASDGEDEGGDEYLSRNEDKARLKMKRSFELIMRSGRVIRFEAYSRNICLEWIANLRNLIKYWTRRHRVDARDEMELVFATQGRVRFTIPKLGREEAPEGWVPDGASPYLAKFWNWCVLEGCRAIVRAGRLYTKKGIRKQFKHHFHVLTGGHLVLFHITPNVTSYHRHSRTVNLADAYVYSGQIAMRSLPRAAGVDSRQKIPRRYQDGLESDDRYFSLIIADFFDSRASSEEDTTFIIWYRPHNTHIPLDPLLSSESTVKDEPTIAPLGGKHKLIICKARSRLERDVWCWVLNTEIERLSRMLLTREKHMRRQGALVSE</sequence>
<feature type="compositionally biased region" description="Acidic residues" evidence="1">
    <location>
        <begin position="901"/>
        <end position="921"/>
    </location>
</feature>
<feature type="compositionally biased region" description="Polar residues" evidence="1">
    <location>
        <begin position="67"/>
        <end position="79"/>
    </location>
</feature>
<dbReference type="Proteomes" id="UP000650582">
    <property type="component" value="Unassembled WGS sequence"/>
</dbReference>
<feature type="compositionally biased region" description="Polar residues" evidence="1">
    <location>
        <begin position="276"/>
        <end position="317"/>
    </location>
</feature>
<dbReference type="PANTHER" id="PTHR28076">
    <property type="entry name" value="SPORULATION-SPECIFIC PROTEIN 71"/>
    <property type="match status" value="1"/>
</dbReference>
<gene>
    <name evidence="3" type="ORF">RHS04_00601</name>
</gene>
<evidence type="ECO:0000313" key="3">
    <source>
        <dbReference type="EMBL" id="KAF8685515.1"/>
    </source>
</evidence>
<proteinExistence type="predicted"/>
<comment type="caution">
    <text evidence="3">The sequence shown here is derived from an EMBL/GenBank/DDBJ whole genome shotgun (WGS) entry which is preliminary data.</text>
</comment>